<evidence type="ECO:0000256" key="2">
    <source>
        <dbReference type="ARBA" id="ARBA00022917"/>
    </source>
</evidence>
<dbReference type="AlphaFoldDB" id="A0A645ERY3"/>
<comment type="caution">
    <text evidence="4">The sequence shown here is derived from an EMBL/GenBank/DDBJ whole genome shotgun (WGS) entry which is preliminary data.</text>
</comment>
<keyword evidence="2" id="KW-0648">Protein biosynthesis</keyword>
<evidence type="ECO:0000256" key="1">
    <source>
        <dbReference type="ARBA" id="ARBA00004496"/>
    </source>
</evidence>
<protein>
    <submittedName>
        <fullName evidence="4">Peptide chain release factor 3</fullName>
    </submittedName>
</protein>
<organism evidence="4">
    <name type="scientific">bioreactor metagenome</name>
    <dbReference type="NCBI Taxonomy" id="1076179"/>
    <lineage>
        <taxon>unclassified sequences</taxon>
        <taxon>metagenomes</taxon>
        <taxon>ecological metagenomes</taxon>
    </lineage>
</organism>
<feature type="domain" description="Peptide chain release factor 3 C-terminal" evidence="3">
    <location>
        <begin position="1"/>
        <end position="77"/>
    </location>
</feature>
<sequence>MGVVGTLQFDVLEYRLKSEYNVDIRMEGLPYQYLRWIDSPEPVREEELTLGSDVRLVEDYKGNQLLLFATAWSINWTAERNKGLTLLEFGGGLRQA</sequence>
<dbReference type="GO" id="GO:0016150">
    <property type="term" value="F:translation release factor activity, codon nonspecific"/>
    <property type="evidence" value="ECO:0007669"/>
    <property type="project" value="TreeGrafter"/>
</dbReference>
<dbReference type="InterPro" id="IPR035647">
    <property type="entry name" value="EFG_III/V"/>
</dbReference>
<dbReference type="GO" id="GO:0005829">
    <property type="term" value="C:cytosol"/>
    <property type="evidence" value="ECO:0007669"/>
    <property type="project" value="TreeGrafter"/>
</dbReference>
<accession>A0A645ERY3</accession>
<dbReference type="Pfam" id="PF16658">
    <property type="entry name" value="RF3_C"/>
    <property type="match status" value="1"/>
</dbReference>
<dbReference type="GO" id="GO:0003924">
    <property type="term" value="F:GTPase activity"/>
    <property type="evidence" value="ECO:0007669"/>
    <property type="project" value="InterPro"/>
</dbReference>
<evidence type="ECO:0000259" key="3">
    <source>
        <dbReference type="Pfam" id="PF16658"/>
    </source>
</evidence>
<gene>
    <name evidence="4" type="primary">prfC_31</name>
    <name evidence="4" type="ORF">SDC9_152025</name>
</gene>
<dbReference type="Gene3D" id="3.30.70.3280">
    <property type="entry name" value="Peptide chain release factor 3, domain III"/>
    <property type="match status" value="1"/>
</dbReference>
<dbReference type="SUPFAM" id="SSF54980">
    <property type="entry name" value="EF-G C-terminal domain-like"/>
    <property type="match status" value="1"/>
</dbReference>
<reference evidence="4" key="1">
    <citation type="submission" date="2019-08" db="EMBL/GenBank/DDBJ databases">
        <authorList>
            <person name="Kucharzyk K."/>
            <person name="Murdoch R.W."/>
            <person name="Higgins S."/>
            <person name="Loffler F."/>
        </authorList>
    </citation>
    <scope>NUCLEOTIDE SEQUENCE</scope>
</reference>
<dbReference type="PANTHER" id="PTHR43556:SF2">
    <property type="entry name" value="PEPTIDE CHAIN RELEASE FACTOR RF3"/>
    <property type="match status" value="1"/>
</dbReference>
<dbReference type="PANTHER" id="PTHR43556">
    <property type="entry name" value="PEPTIDE CHAIN RELEASE FACTOR RF3"/>
    <property type="match status" value="1"/>
</dbReference>
<dbReference type="InterPro" id="IPR038467">
    <property type="entry name" value="RF3_dom_3_sf"/>
</dbReference>
<proteinExistence type="predicted"/>
<dbReference type="InterPro" id="IPR004548">
    <property type="entry name" value="PrfC"/>
</dbReference>
<comment type="subcellular location">
    <subcellularLocation>
        <location evidence="1">Cytoplasm</location>
    </subcellularLocation>
</comment>
<evidence type="ECO:0000313" key="4">
    <source>
        <dbReference type="EMBL" id="MPN04778.1"/>
    </source>
</evidence>
<dbReference type="InterPro" id="IPR032090">
    <property type="entry name" value="RF3_C"/>
</dbReference>
<dbReference type="EMBL" id="VSSQ01050699">
    <property type="protein sequence ID" value="MPN04778.1"/>
    <property type="molecule type" value="Genomic_DNA"/>
</dbReference>
<name>A0A645ERY3_9ZZZZ</name>